<reference evidence="1" key="2">
    <citation type="journal article" date="2017" name="Nat. Commun.">
        <title>Single-virus genomics reveals hidden cosmopolitan and abundant viruses.</title>
        <authorList>
            <person name="Martinez-Hernandez F."/>
            <person name="Fornas O."/>
            <person name="Lluesma Gomez M."/>
            <person name="Bolduc B."/>
            <person name="de la Cruz Pena M.J."/>
            <person name="Martinez J.M."/>
            <person name="Anton J."/>
            <person name="Gasol J.M."/>
            <person name="Rosselli R."/>
            <person name="Rodriguez-Valera F."/>
            <person name="Sullivan M.B."/>
            <person name="Acinas S.G."/>
            <person name="Martinez-Garcia M."/>
        </authorList>
    </citation>
    <scope>NUCLEOTIDE SEQUENCE</scope>
</reference>
<evidence type="ECO:0000313" key="1">
    <source>
        <dbReference type="EMBL" id="ASF00600.1"/>
    </source>
</evidence>
<accession>A0A218MMS8</accession>
<sequence length="72" mass="8861">MIKNPFSRIIKIQDRMFQVNRIFPENRIKINEYENWASLLKQYYHVDTILRANEQLWLCNEIQTVSYVEIKN</sequence>
<name>A0A218MMS8_9VIRU</name>
<dbReference type="EMBL" id="KY052844">
    <property type="protein sequence ID" value="ASF00600.1"/>
    <property type="molecule type" value="Genomic_DNA"/>
</dbReference>
<proteinExistence type="predicted"/>
<organism evidence="1">
    <name type="scientific">uncultured virus</name>
    <dbReference type="NCBI Taxonomy" id="340016"/>
    <lineage>
        <taxon>Viruses</taxon>
        <taxon>environmental samples</taxon>
    </lineage>
</organism>
<protein>
    <submittedName>
        <fullName evidence="1">Uncharacterized protein</fullName>
    </submittedName>
</protein>
<reference evidence="1" key="1">
    <citation type="submission" date="2016-10" db="EMBL/GenBank/DDBJ databases">
        <authorList>
            <person name="Varghese N."/>
        </authorList>
    </citation>
    <scope>NUCLEOTIDE SEQUENCE</scope>
</reference>